<keyword evidence="2" id="KW-0812">Transmembrane</keyword>
<sequence>MGQPEMSYAPARYYQASDQFFPAYQTPPSVPAAYSPPEPSLPRHSPGGIPHRHPPEPSSAKDHTHHPSDSSVAQYNRHSLSQPSRPQSEQRPLAPAPAPCVTSPSPHNSLSTGASNSSGAATAAKEGRIRGSWTDHSSYMSNENHLPHGVSRVHKQTFPDDDGAEDEPDGLFMLFRLSVPVPIFSVVGSIYAIFGVFFVLLTSPLRLCSIIPRSATIRIRLCNLLAPALHVHERLVCLPRPSNGRSPSTQGIYSNESYPYPSGEADPADTYSVCGLIAVLLLSSFLSIGLHLLTWVLACFWIFTMILGNPDGTEKKDDGRVAVLGVMKWWQRWLGYARRSST</sequence>
<feature type="region of interest" description="Disordered" evidence="1">
    <location>
        <begin position="22"/>
        <end position="128"/>
    </location>
</feature>
<reference evidence="4" key="1">
    <citation type="submission" date="2017-02" db="EMBL/GenBank/DDBJ databases">
        <authorList>
            <person name="Tafer H."/>
            <person name="Lopandic K."/>
        </authorList>
    </citation>
    <scope>NUCLEOTIDE SEQUENCE [LARGE SCALE GENOMIC DNA]</scope>
    <source>
        <strain evidence="4">CBS 366.77</strain>
    </source>
</reference>
<feature type="transmembrane region" description="Helical" evidence="2">
    <location>
        <begin position="181"/>
        <end position="201"/>
    </location>
</feature>
<keyword evidence="2" id="KW-1133">Transmembrane helix</keyword>
<dbReference type="EMBL" id="MVGC01000596">
    <property type="protein sequence ID" value="RJE18225.1"/>
    <property type="molecule type" value="Genomic_DNA"/>
</dbReference>
<protein>
    <submittedName>
        <fullName evidence="3">Uncharacterized protein</fullName>
    </submittedName>
</protein>
<proteinExistence type="predicted"/>
<feature type="compositionally biased region" description="Pro residues" evidence="1">
    <location>
        <begin position="28"/>
        <end position="40"/>
    </location>
</feature>
<feature type="transmembrane region" description="Helical" evidence="2">
    <location>
        <begin position="276"/>
        <end position="307"/>
    </location>
</feature>
<dbReference type="STRING" id="2070753.A0A3A2ZK31"/>
<feature type="compositionally biased region" description="Polar residues" evidence="1">
    <location>
        <begin position="69"/>
        <end position="90"/>
    </location>
</feature>
<evidence type="ECO:0000256" key="1">
    <source>
        <dbReference type="SAM" id="MobiDB-lite"/>
    </source>
</evidence>
<name>A0A3A2ZK31_9EURO</name>
<evidence type="ECO:0000313" key="4">
    <source>
        <dbReference type="Proteomes" id="UP000266188"/>
    </source>
</evidence>
<feature type="compositionally biased region" description="Low complexity" evidence="1">
    <location>
        <begin position="108"/>
        <end position="124"/>
    </location>
</feature>
<keyword evidence="4" id="KW-1185">Reference proteome</keyword>
<comment type="caution">
    <text evidence="3">The sequence shown here is derived from an EMBL/GenBank/DDBJ whole genome shotgun (WGS) entry which is preliminary data.</text>
</comment>
<feature type="compositionally biased region" description="Basic and acidic residues" evidence="1">
    <location>
        <begin position="53"/>
        <end position="68"/>
    </location>
</feature>
<keyword evidence="2" id="KW-0472">Membrane</keyword>
<organism evidence="3 4">
    <name type="scientific">Aspergillus sclerotialis</name>
    <dbReference type="NCBI Taxonomy" id="2070753"/>
    <lineage>
        <taxon>Eukaryota</taxon>
        <taxon>Fungi</taxon>
        <taxon>Dikarya</taxon>
        <taxon>Ascomycota</taxon>
        <taxon>Pezizomycotina</taxon>
        <taxon>Eurotiomycetes</taxon>
        <taxon>Eurotiomycetidae</taxon>
        <taxon>Eurotiales</taxon>
        <taxon>Aspergillaceae</taxon>
        <taxon>Aspergillus</taxon>
        <taxon>Aspergillus subgen. Polypaecilum</taxon>
    </lineage>
</organism>
<dbReference type="AlphaFoldDB" id="A0A3A2ZK31"/>
<dbReference type="OrthoDB" id="5420214at2759"/>
<evidence type="ECO:0000256" key="2">
    <source>
        <dbReference type="SAM" id="Phobius"/>
    </source>
</evidence>
<evidence type="ECO:0000313" key="3">
    <source>
        <dbReference type="EMBL" id="RJE18225.1"/>
    </source>
</evidence>
<dbReference type="Proteomes" id="UP000266188">
    <property type="component" value="Unassembled WGS sequence"/>
</dbReference>
<accession>A0A3A2ZK31</accession>
<gene>
    <name evidence="3" type="ORF">PHISCL_09439</name>
</gene>